<accession>A0A1B7MVY9</accession>
<reference evidence="1 2" key="1">
    <citation type="submission" date="2016-06" db="EMBL/GenBank/DDBJ databases">
        <title>Comparative genomics of the ectomycorrhizal sister species Rhizopogon vinicolor and Rhizopogon vesiculosus (Basidiomycota: Boletales) reveals a divergence of the mating type B locus.</title>
        <authorList>
            <consortium name="DOE Joint Genome Institute"/>
            <person name="Mujic A.B."/>
            <person name="Kuo A."/>
            <person name="Tritt A."/>
            <person name="Lipzen A."/>
            <person name="Chen C."/>
            <person name="Johnson J."/>
            <person name="Sharma A."/>
            <person name="Barry K."/>
            <person name="Grigoriev I.V."/>
            <person name="Spatafora J.W."/>
        </authorList>
    </citation>
    <scope>NUCLEOTIDE SEQUENCE [LARGE SCALE GENOMIC DNA]</scope>
    <source>
        <strain evidence="1 2">AM-OR11-026</strain>
    </source>
</reference>
<dbReference type="InParanoid" id="A0A1B7MVY9"/>
<dbReference type="EMBL" id="KV448395">
    <property type="protein sequence ID" value="OAX36766.1"/>
    <property type="molecule type" value="Genomic_DNA"/>
</dbReference>
<organism evidence="1 2">
    <name type="scientific">Rhizopogon vinicolor AM-OR11-026</name>
    <dbReference type="NCBI Taxonomy" id="1314800"/>
    <lineage>
        <taxon>Eukaryota</taxon>
        <taxon>Fungi</taxon>
        <taxon>Dikarya</taxon>
        <taxon>Basidiomycota</taxon>
        <taxon>Agaricomycotina</taxon>
        <taxon>Agaricomycetes</taxon>
        <taxon>Agaricomycetidae</taxon>
        <taxon>Boletales</taxon>
        <taxon>Suillineae</taxon>
        <taxon>Rhizopogonaceae</taxon>
        <taxon>Rhizopogon</taxon>
    </lineage>
</organism>
<dbReference type="Proteomes" id="UP000092154">
    <property type="component" value="Unassembled WGS sequence"/>
</dbReference>
<dbReference type="AlphaFoldDB" id="A0A1B7MVY9"/>
<sequence length="82" mass="9104">MTVLVLKENRVLTLDWVQWICPFITYRELGMMGIHRGRCLASMSGIIELTLFGLSSQLHPLSTLLRPLARMASCSLGLKGAS</sequence>
<evidence type="ECO:0000313" key="1">
    <source>
        <dbReference type="EMBL" id="OAX36766.1"/>
    </source>
</evidence>
<keyword evidence="2" id="KW-1185">Reference proteome</keyword>
<proteinExistence type="predicted"/>
<gene>
    <name evidence="1" type="ORF">K503DRAFT_278911</name>
</gene>
<evidence type="ECO:0000313" key="2">
    <source>
        <dbReference type="Proteomes" id="UP000092154"/>
    </source>
</evidence>
<name>A0A1B7MVY9_9AGAM</name>
<protein>
    <submittedName>
        <fullName evidence="1">Uncharacterized protein</fullName>
    </submittedName>
</protein>